<keyword evidence="2" id="KW-0812">Transmembrane</keyword>
<accession>A0A2C9LS32</accession>
<dbReference type="VEuPathDB" id="VectorBase:BGLAX_033983"/>
<protein>
    <submittedName>
        <fullName evidence="3">Uncharacterized protein</fullName>
    </submittedName>
</protein>
<sequence>MYPYPIYCCLKVPEDCEKVFNYCNCLKTADPKVFKLSLHITAFLVNSEADVRTELVYRETTFFSETRNLPIIYSSKTDLVVVYVNGQVVHFQQTDVSINDTQVTIVSVCRENFAHNCKQQISDLETGSLVKSGKEIVVYNTNIKGRSNLNLKYSVCNIERNTSFSITTDTSTDYLHLTTGRNLILIILSTVYIVTLVMMLCFVVFVSSVFAYKKITTQNSADLCFPQDTCGLNVCQKNLTDLADLSSLGDENQDTDPHHFTNDQSKVQSDDVEGPLIGNF</sequence>
<keyword evidence="2" id="KW-0472">Membrane</keyword>
<name>A0A2C9LS32_BIOGL</name>
<dbReference type="AlphaFoldDB" id="A0A2C9LS32"/>
<evidence type="ECO:0000256" key="1">
    <source>
        <dbReference type="SAM" id="MobiDB-lite"/>
    </source>
</evidence>
<keyword evidence="2" id="KW-1133">Transmembrane helix</keyword>
<organism evidence="3 4">
    <name type="scientific">Biomphalaria glabrata</name>
    <name type="common">Bloodfluke planorb</name>
    <name type="synonym">Freshwater snail</name>
    <dbReference type="NCBI Taxonomy" id="6526"/>
    <lineage>
        <taxon>Eukaryota</taxon>
        <taxon>Metazoa</taxon>
        <taxon>Spiralia</taxon>
        <taxon>Lophotrochozoa</taxon>
        <taxon>Mollusca</taxon>
        <taxon>Gastropoda</taxon>
        <taxon>Heterobranchia</taxon>
        <taxon>Euthyneura</taxon>
        <taxon>Panpulmonata</taxon>
        <taxon>Hygrophila</taxon>
        <taxon>Lymnaeoidea</taxon>
        <taxon>Planorbidae</taxon>
        <taxon>Biomphalaria</taxon>
    </lineage>
</organism>
<dbReference type="VEuPathDB" id="VectorBase:BGLAX_044995"/>
<dbReference type="Proteomes" id="UP000076420">
    <property type="component" value="Unassembled WGS sequence"/>
</dbReference>
<reference evidence="3" key="1">
    <citation type="submission" date="2020-05" db="UniProtKB">
        <authorList>
            <consortium name="EnsemblMetazoa"/>
        </authorList>
    </citation>
    <scope>IDENTIFICATION</scope>
    <source>
        <strain evidence="3">BB02</strain>
    </source>
</reference>
<evidence type="ECO:0000313" key="3">
    <source>
        <dbReference type="EnsemblMetazoa" id="BGLB034207-PA"/>
    </source>
</evidence>
<proteinExistence type="predicted"/>
<gene>
    <name evidence="3" type="primary">106066629</name>
</gene>
<evidence type="ECO:0000313" key="4">
    <source>
        <dbReference type="Proteomes" id="UP000076420"/>
    </source>
</evidence>
<feature type="transmembrane region" description="Helical" evidence="2">
    <location>
        <begin position="183"/>
        <end position="212"/>
    </location>
</feature>
<feature type="region of interest" description="Disordered" evidence="1">
    <location>
        <begin position="252"/>
        <end position="280"/>
    </location>
</feature>
<dbReference type="VEuPathDB" id="VectorBase:BGLB034207"/>
<evidence type="ECO:0000256" key="2">
    <source>
        <dbReference type="SAM" id="Phobius"/>
    </source>
</evidence>
<dbReference type="KEGG" id="bgt:106066629"/>
<dbReference type="EnsemblMetazoa" id="BGLB034207-RA">
    <property type="protein sequence ID" value="BGLB034207-PA"/>
    <property type="gene ID" value="BGLB034207"/>
</dbReference>